<comment type="subcellular location">
    <subcellularLocation>
        <location evidence="1">Membrane</location>
        <topology evidence="1">Multi-pass membrane protein</topology>
    </subcellularLocation>
</comment>
<dbReference type="Pfam" id="PF01061">
    <property type="entry name" value="ABC2_membrane"/>
    <property type="match status" value="1"/>
</dbReference>
<sequence length="363" mass="41822">MLVLDLAGLVELKGDELVRVICGGQRKRVTTGEMLFGQTGVLFMDEISTGLDSSTTSDGQIVCHGPCEHLLDFFESMGFECPERKGVADFLQEITLKKDQEQYWARRDEPHRFVTVKESVKAFQYFHVGRGIEDELSTPFDKSKNRPASLATKKYGVEKKKELLKAVFYRERLLIKRNHDFNIFETLQSKRWDFNNSSTENESPMTIDKLPVFYKQRDLNFYPAWAYALFTWILNIPIACLEVAIWVAVTYYLIGVDPSVASLFKQLLLLIFVNQMGSALFQATAATSRNIIIADTFGTFVLLMIFGLEGFLSSKDDIKSWWIVGYRSSPLVYYKNVILVNEFLSDEWSHVVSQWSFYFYFLC</sequence>
<dbReference type="PANTHER" id="PTHR19241">
    <property type="entry name" value="ATP-BINDING CASSETTE TRANSPORTER"/>
    <property type="match status" value="1"/>
</dbReference>
<evidence type="ECO:0000256" key="5">
    <source>
        <dbReference type="ARBA" id="ARBA00023136"/>
    </source>
</evidence>
<organism evidence="8 9">
    <name type="scientific">Parasponia andersonii</name>
    <name type="common">Sponia andersonii</name>
    <dbReference type="NCBI Taxonomy" id="3476"/>
    <lineage>
        <taxon>Eukaryota</taxon>
        <taxon>Viridiplantae</taxon>
        <taxon>Streptophyta</taxon>
        <taxon>Embryophyta</taxon>
        <taxon>Tracheophyta</taxon>
        <taxon>Spermatophyta</taxon>
        <taxon>Magnoliopsida</taxon>
        <taxon>eudicotyledons</taxon>
        <taxon>Gunneridae</taxon>
        <taxon>Pentapetalae</taxon>
        <taxon>rosids</taxon>
        <taxon>fabids</taxon>
        <taxon>Rosales</taxon>
        <taxon>Cannabaceae</taxon>
        <taxon>Parasponia</taxon>
    </lineage>
</organism>
<evidence type="ECO:0000256" key="3">
    <source>
        <dbReference type="ARBA" id="ARBA00022692"/>
    </source>
</evidence>
<protein>
    <submittedName>
        <fullName evidence="8">ABC-2 type transporter</fullName>
    </submittedName>
</protein>
<dbReference type="GO" id="GO:0005886">
    <property type="term" value="C:plasma membrane"/>
    <property type="evidence" value="ECO:0007669"/>
    <property type="project" value="UniProtKB-ARBA"/>
</dbReference>
<dbReference type="OrthoDB" id="1707572at2759"/>
<evidence type="ECO:0000256" key="2">
    <source>
        <dbReference type="ARBA" id="ARBA00022448"/>
    </source>
</evidence>
<accession>A0A2P5C6P6</accession>
<dbReference type="EMBL" id="JXTB01000168">
    <property type="protein sequence ID" value="PON56709.1"/>
    <property type="molecule type" value="Genomic_DNA"/>
</dbReference>
<dbReference type="STRING" id="3476.A0A2P5C6P6"/>
<dbReference type="Proteomes" id="UP000237105">
    <property type="component" value="Unassembled WGS sequence"/>
</dbReference>
<evidence type="ECO:0000313" key="8">
    <source>
        <dbReference type="EMBL" id="PON56709.1"/>
    </source>
</evidence>
<dbReference type="InterPro" id="IPR027417">
    <property type="entry name" value="P-loop_NTPase"/>
</dbReference>
<feature type="transmembrane region" description="Helical" evidence="6">
    <location>
        <begin position="225"/>
        <end position="254"/>
    </location>
</feature>
<feature type="transmembrane region" description="Helical" evidence="6">
    <location>
        <begin position="266"/>
        <end position="285"/>
    </location>
</feature>
<proteinExistence type="predicted"/>
<keyword evidence="2" id="KW-0813">Transport</keyword>
<evidence type="ECO:0000256" key="6">
    <source>
        <dbReference type="SAM" id="Phobius"/>
    </source>
</evidence>
<reference evidence="9" key="1">
    <citation type="submission" date="2016-06" db="EMBL/GenBank/DDBJ databases">
        <title>Parallel loss of symbiosis genes in relatives of nitrogen-fixing non-legume Parasponia.</title>
        <authorList>
            <person name="Van Velzen R."/>
            <person name="Holmer R."/>
            <person name="Bu F."/>
            <person name="Rutten L."/>
            <person name="Van Zeijl A."/>
            <person name="Liu W."/>
            <person name="Santuari L."/>
            <person name="Cao Q."/>
            <person name="Sharma T."/>
            <person name="Shen D."/>
            <person name="Roswanjaya Y."/>
            <person name="Wardhani T."/>
            <person name="Kalhor M.S."/>
            <person name="Jansen J."/>
            <person name="Van den Hoogen J."/>
            <person name="Gungor B."/>
            <person name="Hartog M."/>
            <person name="Hontelez J."/>
            <person name="Verver J."/>
            <person name="Yang W.-C."/>
            <person name="Schijlen E."/>
            <person name="Repin R."/>
            <person name="Schilthuizen M."/>
            <person name="Schranz E."/>
            <person name="Heidstra R."/>
            <person name="Miyata K."/>
            <person name="Fedorova E."/>
            <person name="Kohlen W."/>
            <person name="Bisseling T."/>
            <person name="Smit S."/>
            <person name="Geurts R."/>
        </authorList>
    </citation>
    <scope>NUCLEOTIDE SEQUENCE [LARGE SCALE GENOMIC DNA]</scope>
    <source>
        <strain evidence="9">cv. WU1-14</strain>
    </source>
</reference>
<comment type="caution">
    <text evidence="8">The sequence shown here is derived from an EMBL/GenBank/DDBJ whole genome shotgun (WGS) entry which is preliminary data.</text>
</comment>
<dbReference type="GO" id="GO:0140359">
    <property type="term" value="F:ABC-type transporter activity"/>
    <property type="evidence" value="ECO:0007669"/>
    <property type="project" value="InterPro"/>
</dbReference>
<keyword evidence="3 6" id="KW-0812">Transmembrane</keyword>
<gene>
    <name evidence="8" type="ORF">PanWU01x14_179270</name>
</gene>
<dbReference type="SUPFAM" id="SSF52540">
    <property type="entry name" value="P-loop containing nucleoside triphosphate hydrolases"/>
    <property type="match status" value="1"/>
</dbReference>
<keyword evidence="5 6" id="KW-0472">Membrane</keyword>
<evidence type="ECO:0000313" key="9">
    <source>
        <dbReference type="Proteomes" id="UP000237105"/>
    </source>
</evidence>
<evidence type="ECO:0000256" key="1">
    <source>
        <dbReference type="ARBA" id="ARBA00004141"/>
    </source>
</evidence>
<feature type="domain" description="ABC-2 type transporter transmembrane" evidence="7">
    <location>
        <begin position="201"/>
        <end position="343"/>
    </location>
</feature>
<evidence type="ECO:0000256" key="4">
    <source>
        <dbReference type="ARBA" id="ARBA00022989"/>
    </source>
</evidence>
<feature type="transmembrane region" description="Helical" evidence="6">
    <location>
        <begin position="291"/>
        <end position="312"/>
    </location>
</feature>
<dbReference type="AlphaFoldDB" id="A0A2P5C6P6"/>
<evidence type="ECO:0000259" key="7">
    <source>
        <dbReference type="Pfam" id="PF01061"/>
    </source>
</evidence>
<dbReference type="Gene3D" id="3.40.50.300">
    <property type="entry name" value="P-loop containing nucleotide triphosphate hydrolases"/>
    <property type="match status" value="1"/>
</dbReference>
<keyword evidence="9" id="KW-1185">Reference proteome</keyword>
<keyword evidence="4 6" id="KW-1133">Transmembrane helix</keyword>
<name>A0A2P5C6P6_PARAD</name>
<dbReference type="InterPro" id="IPR013525">
    <property type="entry name" value="ABC2_TM"/>
</dbReference>